<proteinExistence type="predicted"/>
<dbReference type="AlphaFoldDB" id="A8ZMN2"/>
<protein>
    <submittedName>
        <fullName evidence="1">Uncharacterized protein</fullName>
    </submittedName>
</protein>
<dbReference type="EMBL" id="CP000840">
    <property type="protein sequence ID" value="ABW32443.1"/>
    <property type="molecule type" value="Genomic_DNA"/>
</dbReference>
<evidence type="ECO:0000313" key="2">
    <source>
        <dbReference type="Proteomes" id="UP000000268"/>
    </source>
</evidence>
<keyword evidence="2" id="KW-1185">Reference proteome</keyword>
<name>A8ZMN2_ACAM1</name>
<evidence type="ECO:0000313" key="1">
    <source>
        <dbReference type="EMBL" id="ABW32443.1"/>
    </source>
</evidence>
<organism evidence="1 2">
    <name type="scientific">Acaryochloris marina (strain MBIC 11017)</name>
    <dbReference type="NCBI Taxonomy" id="329726"/>
    <lineage>
        <taxon>Bacteria</taxon>
        <taxon>Bacillati</taxon>
        <taxon>Cyanobacteriota</taxon>
        <taxon>Cyanophyceae</taxon>
        <taxon>Acaryochloridales</taxon>
        <taxon>Acaryochloridaceae</taxon>
        <taxon>Acaryochloris</taxon>
    </lineage>
</organism>
<dbReference type="HOGENOM" id="CLU_2679155_0_0_3"/>
<accession>A8ZMN2</accession>
<gene>
    <name evidence="1" type="ordered locus">AM1_C0136</name>
</gene>
<dbReference type="KEGG" id="amr:AM1_C0136"/>
<dbReference type="RefSeq" id="WP_012167407.1">
    <property type="nucleotide sequence ID" value="NC_009928.1"/>
</dbReference>
<dbReference type="Proteomes" id="UP000000268">
    <property type="component" value="Plasmid pREB3"/>
</dbReference>
<keyword evidence="1" id="KW-0614">Plasmid</keyword>
<reference evidence="1 2" key="1">
    <citation type="journal article" date="2008" name="Proc. Natl. Acad. Sci. U.S.A.">
        <title>Niche adaptation and genome expansion in the chlorophyll d-producing cyanobacterium Acaryochloris marina.</title>
        <authorList>
            <person name="Swingley W.D."/>
            <person name="Chen M."/>
            <person name="Cheung P.C."/>
            <person name="Conrad A.L."/>
            <person name="Dejesa L.C."/>
            <person name="Hao J."/>
            <person name="Honchak B.M."/>
            <person name="Karbach L.E."/>
            <person name="Kurdoglu A."/>
            <person name="Lahiri S."/>
            <person name="Mastrian S.D."/>
            <person name="Miyashita H."/>
            <person name="Page L."/>
            <person name="Ramakrishna P."/>
            <person name="Satoh S."/>
            <person name="Sattley W.M."/>
            <person name="Shimada Y."/>
            <person name="Taylor H.L."/>
            <person name="Tomo T."/>
            <person name="Tsuchiya T."/>
            <person name="Wang Z.T."/>
            <person name="Raymond J."/>
            <person name="Mimuro M."/>
            <person name="Blankenship R.E."/>
            <person name="Touchman J.W."/>
        </authorList>
    </citation>
    <scope>NUCLEOTIDE SEQUENCE [LARGE SCALE GENOMIC DNA]</scope>
    <source>
        <strain evidence="2">MBIC 11017</strain>
        <plasmid evidence="2">Plasmid pREB3</plasmid>
    </source>
</reference>
<geneLocation type="plasmid" evidence="1 2">
    <name>pREB3</name>
</geneLocation>
<sequence>MSNLYLANALILVNDNLTLAVKIIECAEEAGDDFSPKARQGIARAHAGLAMATQGMEYEELQAMIMQSNLIE</sequence>